<evidence type="ECO:0000313" key="1">
    <source>
        <dbReference type="EMBL" id="PSB59569.1"/>
    </source>
</evidence>
<keyword evidence="2" id="KW-1185">Reference proteome</keyword>
<organism evidence="1 2">
    <name type="scientific">Chamaesiphon polymorphus CCALA 037</name>
    <dbReference type="NCBI Taxonomy" id="2107692"/>
    <lineage>
        <taxon>Bacteria</taxon>
        <taxon>Bacillati</taxon>
        <taxon>Cyanobacteriota</taxon>
        <taxon>Cyanophyceae</taxon>
        <taxon>Gomontiellales</taxon>
        <taxon>Chamaesiphonaceae</taxon>
        <taxon>Chamaesiphon</taxon>
    </lineage>
</organism>
<dbReference type="Proteomes" id="UP000238937">
    <property type="component" value="Unassembled WGS sequence"/>
</dbReference>
<gene>
    <name evidence="1" type="ORF">C7B77_00255</name>
</gene>
<proteinExistence type="predicted"/>
<accession>A0A2T1GNT8</accession>
<comment type="caution">
    <text evidence="1">The sequence shown here is derived from an EMBL/GenBank/DDBJ whole genome shotgun (WGS) entry which is preliminary data.</text>
</comment>
<name>A0A2T1GNT8_9CYAN</name>
<protein>
    <recommendedName>
        <fullName evidence="3">Actin-like protein N-terminal domain-containing protein</fullName>
    </recommendedName>
</protein>
<dbReference type="AlphaFoldDB" id="A0A2T1GNT8"/>
<evidence type="ECO:0008006" key="3">
    <source>
        <dbReference type="Google" id="ProtNLM"/>
    </source>
</evidence>
<evidence type="ECO:0000313" key="2">
    <source>
        <dbReference type="Proteomes" id="UP000238937"/>
    </source>
</evidence>
<dbReference type="EMBL" id="PVWO01000002">
    <property type="protein sequence ID" value="PSB59569.1"/>
    <property type="molecule type" value="Genomic_DNA"/>
</dbReference>
<reference evidence="1 2" key="1">
    <citation type="submission" date="2018-03" db="EMBL/GenBank/DDBJ databases">
        <title>The ancient ancestry and fast evolution of plastids.</title>
        <authorList>
            <person name="Moore K.R."/>
            <person name="Magnabosco C."/>
            <person name="Momper L."/>
            <person name="Gold D.A."/>
            <person name="Bosak T."/>
            <person name="Fournier G.P."/>
        </authorList>
    </citation>
    <scope>NUCLEOTIDE SEQUENCE [LARGE SCALE GENOMIC DNA]</scope>
    <source>
        <strain evidence="1 2">CCALA 037</strain>
    </source>
</reference>
<sequence length="338" mass="38412">MSPEVIEIGTLDLDNYRHQHDLDLWHRSFVGVKDRYFAIGELAVRLGATQALKRLKSETVVYKLLAIVSVSAQRLDLGSSFDLELGCLLPPGEFSERERLHTKLLEALADFDTPLGRFSIRLIEAQYHPEGMGVAHLYHINRPHVTGKVGTIMAGHRNISCYVMQGKQPVKKATSDLGFQSWIELIIDRTSGYEFGTLSVAVARYWIGNDRIALGEILRHRDAVEREFELEHLVKVIKSTQITYWRSINDWLDDKFPPVEEVMLSGGVADVLKADFIAYLKDRLPIRADCGNRQGIFNERAFKQIPDLAVPDGYQSRFADVYCLSQYLMTKSVIKTRS</sequence>